<feature type="transmembrane region" description="Helical" evidence="1">
    <location>
        <begin position="37"/>
        <end position="59"/>
    </location>
</feature>
<organism evidence="2 3">
    <name type="scientific">Sulfobacillus harzensis</name>
    <dbReference type="NCBI Taxonomy" id="2729629"/>
    <lineage>
        <taxon>Bacteria</taxon>
        <taxon>Bacillati</taxon>
        <taxon>Bacillota</taxon>
        <taxon>Clostridia</taxon>
        <taxon>Eubacteriales</taxon>
        <taxon>Clostridiales Family XVII. Incertae Sedis</taxon>
        <taxon>Sulfobacillus</taxon>
    </lineage>
</organism>
<comment type="caution">
    <text evidence="2">The sequence shown here is derived from an EMBL/GenBank/DDBJ whole genome shotgun (WGS) entry which is preliminary data.</text>
</comment>
<evidence type="ECO:0000256" key="1">
    <source>
        <dbReference type="SAM" id="Phobius"/>
    </source>
</evidence>
<dbReference type="Proteomes" id="UP000533476">
    <property type="component" value="Unassembled WGS sequence"/>
</dbReference>
<reference evidence="2 3" key="1">
    <citation type="submission" date="2020-04" db="EMBL/GenBank/DDBJ databases">
        <authorList>
            <person name="Zhang R."/>
            <person name="Schippers A."/>
        </authorList>
    </citation>
    <scope>NUCLEOTIDE SEQUENCE [LARGE SCALE GENOMIC DNA]</scope>
    <source>
        <strain evidence="2 3">DSM 109850</strain>
    </source>
</reference>
<sequence>MFRARRHWLLLVIPYLWIVFAVPLINRIHYEPGGIPFLMLWMGAGVVVTSLSVGAVFSIDRRRKAQGNAGSTSGTEGGLN</sequence>
<accession>A0A7Y0L3X9</accession>
<proteinExistence type="predicted"/>
<keyword evidence="3" id="KW-1185">Reference proteome</keyword>
<dbReference type="Pfam" id="PF11755">
    <property type="entry name" value="DUF3311"/>
    <property type="match status" value="1"/>
</dbReference>
<dbReference type="RefSeq" id="WP_169098361.1">
    <property type="nucleotide sequence ID" value="NZ_JABBVZ010000019.1"/>
</dbReference>
<name>A0A7Y0L3X9_9FIRM</name>
<evidence type="ECO:0000313" key="2">
    <source>
        <dbReference type="EMBL" id="NMP22241.1"/>
    </source>
</evidence>
<keyword evidence="1" id="KW-0472">Membrane</keyword>
<evidence type="ECO:0000313" key="3">
    <source>
        <dbReference type="Proteomes" id="UP000533476"/>
    </source>
</evidence>
<dbReference type="EMBL" id="JABBVZ010000019">
    <property type="protein sequence ID" value="NMP22241.1"/>
    <property type="molecule type" value="Genomic_DNA"/>
</dbReference>
<feature type="transmembrane region" description="Helical" evidence="1">
    <location>
        <begin position="7"/>
        <end position="25"/>
    </location>
</feature>
<keyword evidence="1" id="KW-1133">Transmembrane helix</keyword>
<gene>
    <name evidence="2" type="ORF">HIJ39_07730</name>
</gene>
<dbReference type="InterPro" id="IPR021741">
    <property type="entry name" value="DUF3311"/>
</dbReference>
<keyword evidence="1" id="KW-0812">Transmembrane</keyword>
<dbReference type="AlphaFoldDB" id="A0A7Y0L3X9"/>
<protein>
    <submittedName>
        <fullName evidence="2">DUF3311 domain-containing protein</fullName>
    </submittedName>
</protein>